<sequence length="341" mass="38205">MHREKESTADQYVYRIGGWDVVMSSGPGEQMAFEELPDVGAWVPDRPVSYGKWDAEACGMQVYDPRPVDTGEPRVSGAHLWFPTVVDGVLFEVMADDDRLWRVTVGGREAEPLWQSRPTPRPSVAFAAVRFLRECEKAATHTFYANCRMYEFEPTGPTYALADTEHALPGRGRTRADLPVGYRLPLRTPGGPRPRPGRLVRAVAHRPRTDLHRAFQPGHRAPRQGAHPRHRHPLHPGSPQRPRSPPDRGRLPPAHHRRPLPTTRRAGAVRTIRVRGNLAGGQPAQCRPGQPPKNRIAWGKGPGHTRHRPTQTNRRRTARRAKSPRSCRPSSARSGLAFTNI</sequence>
<accession>A0A1I2KLI3</accession>
<evidence type="ECO:0000313" key="2">
    <source>
        <dbReference type="EMBL" id="SFF66087.1"/>
    </source>
</evidence>
<dbReference type="Proteomes" id="UP000181942">
    <property type="component" value="Unassembled WGS sequence"/>
</dbReference>
<reference evidence="2 3" key="1">
    <citation type="submission" date="2016-10" db="EMBL/GenBank/DDBJ databases">
        <authorList>
            <person name="de Groot N.N."/>
        </authorList>
    </citation>
    <scope>NUCLEOTIDE SEQUENCE [LARGE SCALE GENOMIC DNA]</scope>
    <source>
        <strain evidence="2 3">OK461</strain>
    </source>
</reference>
<gene>
    <name evidence="2" type="ORF">SAMN02787118_110138</name>
</gene>
<dbReference type="AlphaFoldDB" id="A0A1I2KLI3"/>
<organism evidence="2 3">
    <name type="scientific">Streptomyces mirabilis</name>
    <dbReference type="NCBI Taxonomy" id="68239"/>
    <lineage>
        <taxon>Bacteria</taxon>
        <taxon>Bacillati</taxon>
        <taxon>Actinomycetota</taxon>
        <taxon>Actinomycetes</taxon>
        <taxon>Kitasatosporales</taxon>
        <taxon>Streptomycetaceae</taxon>
        <taxon>Streptomyces</taxon>
    </lineage>
</organism>
<feature type="region of interest" description="Disordered" evidence="1">
    <location>
        <begin position="170"/>
        <end position="341"/>
    </location>
</feature>
<proteinExistence type="predicted"/>
<name>A0A1I2KLI3_9ACTN</name>
<dbReference type="EMBL" id="FONR01000010">
    <property type="protein sequence ID" value="SFF66087.1"/>
    <property type="molecule type" value="Genomic_DNA"/>
</dbReference>
<evidence type="ECO:0000313" key="3">
    <source>
        <dbReference type="Proteomes" id="UP000181942"/>
    </source>
</evidence>
<feature type="compositionally biased region" description="Basic residues" evidence="1">
    <location>
        <begin position="303"/>
        <end position="325"/>
    </location>
</feature>
<feature type="compositionally biased region" description="Basic residues" evidence="1">
    <location>
        <begin position="195"/>
        <end position="206"/>
    </location>
</feature>
<evidence type="ECO:0000256" key="1">
    <source>
        <dbReference type="SAM" id="MobiDB-lite"/>
    </source>
</evidence>
<protein>
    <submittedName>
        <fullName evidence="2">Uncharacterized protein</fullName>
    </submittedName>
</protein>
<feature type="compositionally biased region" description="Basic residues" evidence="1">
    <location>
        <begin position="220"/>
        <end position="234"/>
    </location>
</feature>